<dbReference type="OrthoDB" id="2015831at2759"/>
<sequence length="97" mass="10727">MSSSRTEDKDNGAEHQHLHGGYSALHTTTNRPASLSSRDSRLYGTILEVPLVPLAASQQQQQQQPKNNFINVSSLQDFSLSVNDLPIIPDTIRQLKS</sequence>
<gene>
    <name evidence="2" type="ORF">HCN44_003471</name>
</gene>
<organism evidence="2 3">
    <name type="scientific">Aphidius gifuensis</name>
    <name type="common">Parasitoid wasp</name>
    <dbReference type="NCBI Taxonomy" id="684658"/>
    <lineage>
        <taxon>Eukaryota</taxon>
        <taxon>Metazoa</taxon>
        <taxon>Ecdysozoa</taxon>
        <taxon>Arthropoda</taxon>
        <taxon>Hexapoda</taxon>
        <taxon>Insecta</taxon>
        <taxon>Pterygota</taxon>
        <taxon>Neoptera</taxon>
        <taxon>Endopterygota</taxon>
        <taxon>Hymenoptera</taxon>
        <taxon>Apocrita</taxon>
        <taxon>Ichneumonoidea</taxon>
        <taxon>Braconidae</taxon>
        <taxon>Aphidiinae</taxon>
        <taxon>Aphidius</taxon>
    </lineage>
</organism>
<feature type="compositionally biased region" description="Polar residues" evidence="1">
    <location>
        <begin position="25"/>
        <end position="37"/>
    </location>
</feature>
<feature type="compositionally biased region" description="Basic and acidic residues" evidence="1">
    <location>
        <begin position="1"/>
        <end position="17"/>
    </location>
</feature>
<evidence type="ECO:0000256" key="1">
    <source>
        <dbReference type="SAM" id="MobiDB-lite"/>
    </source>
</evidence>
<dbReference type="Proteomes" id="UP000639338">
    <property type="component" value="Unassembled WGS sequence"/>
</dbReference>
<evidence type="ECO:0000313" key="2">
    <source>
        <dbReference type="EMBL" id="KAF7987608.1"/>
    </source>
</evidence>
<feature type="region of interest" description="Disordered" evidence="1">
    <location>
        <begin position="1"/>
        <end position="37"/>
    </location>
</feature>
<dbReference type="AlphaFoldDB" id="A0A834XK11"/>
<proteinExistence type="predicted"/>
<evidence type="ECO:0000313" key="3">
    <source>
        <dbReference type="Proteomes" id="UP000639338"/>
    </source>
</evidence>
<protein>
    <submittedName>
        <fullName evidence="2">Uncharacterized protein</fullName>
    </submittedName>
</protein>
<keyword evidence="3" id="KW-1185">Reference proteome</keyword>
<dbReference type="EMBL" id="JACMRX010000006">
    <property type="protein sequence ID" value="KAF7987608.1"/>
    <property type="molecule type" value="Genomic_DNA"/>
</dbReference>
<reference evidence="2 3" key="1">
    <citation type="submission" date="2020-08" db="EMBL/GenBank/DDBJ databases">
        <title>Aphidius gifuensis genome sequencing and assembly.</title>
        <authorList>
            <person name="Du Z."/>
        </authorList>
    </citation>
    <scope>NUCLEOTIDE SEQUENCE [LARGE SCALE GENOMIC DNA]</scope>
    <source>
        <strain evidence="2">YNYX2018</strain>
        <tissue evidence="2">Adults</tissue>
    </source>
</reference>
<comment type="caution">
    <text evidence="2">The sequence shown here is derived from an EMBL/GenBank/DDBJ whole genome shotgun (WGS) entry which is preliminary data.</text>
</comment>
<name>A0A834XK11_APHGI</name>
<accession>A0A834XK11</accession>